<dbReference type="PROSITE" id="PS00166">
    <property type="entry name" value="ENOYL_COA_HYDRATASE"/>
    <property type="match status" value="1"/>
</dbReference>
<dbReference type="InterPro" id="IPR029045">
    <property type="entry name" value="ClpP/crotonase-like_dom_sf"/>
</dbReference>
<gene>
    <name evidence="4" type="ORF">METZ01_LOCUS52909</name>
</gene>
<dbReference type="CDD" id="cd06558">
    <property type="entry name" value="crotonase-like"/>
    <property type="match status" value="1"/>
</dbReference>
<evidence type="ECO:0000256" key="2">
    <source>
        <dbReference type="ARBA" id="ARBA00023239"/>
    </source>
</evidence>
<keyword evidence="2" id="KW-0456">Lyase</keyword>
<reference evidence="4" key="1">
    <citation type="submission" date="2018-05" db="EMBL/GenBank/DDBJ databases">
        <authorList>
            <person name="Lanie J.A."/>
            <person name="Ng W.-L."/>
            <person name="Kazmierczak K.M."/>
            <person name="Andrzejewski T.M."/>
            <person name="Davidsen T.M."/>
            <person name="Wayne K.J."/>
            <person name="Tettelin H."/>
            <person name="Glass J.I."/>
            <person name="Rusch D."/>
            <person name="Podicherti R."/>
            <person name="Tsui H.-C.T."/>
            <person name="Winkler M.E."/>
        </authorList>
    </citation>
    <scope>NUCLEOTIDE SEQUENCE</scope>
</reference>
<dbReference type="SUPFAM" id="SSF52096">
    <property type="entry name" value="ClpP/crotonase"/>
    <property type="match status" value="1"/>
</dbReference>
<evidence type="ECO:0000313" key="4">
    <source>
        <dbReference type="EMBL" id="SVA00055.1"/>
    </source>
</evidence>
<dbReference type="Pfam" id="PF00378">
    <property type="entry name" value="ECH_1"/>
    <property type="match status" value="1"/>
</dbReference>
<dbReference type="InterPro" id="IPR001753">
    <property type="entry name" value="Enoyl-CoA_hydra/iso"/>
</dbReference>
<dbReference type="GO" id="GO:0006635">
    <property type="term" value="P:fatty acid beta-oxidation"/>
    <property type="evidence" value="ECO:0007669"/>
    <property type="project" value="TreeGrafter"/>
</dbReference>
<evidence type="ECO:0000256" key="3">
    <source>
        <dbReference type="SAM" id="MobiDB-lite"/>
    </source>
</evidence>
<name>A0A381S7G7_9ZZZZ</name>
<feature type="region of interest" description="Disordered" evidence="3">
    <location>
        <begin position="71"/>
        <end position="93"/>
    </location>
</feature>
<dbReference type="AlphaFoldDB" id="A0A381S7G7"/>
<dbReference type="GO" id="GO:0016829">
    <property type="term" value="F:lyase activity"/>
    <property type="evidence" value="ECO:0007669"/>
    <property type="project" value="UniProtKB-KW"/>
</dbReference>
<dbReference type="Gene3D" id="1.10.12.10">
    <property type="entry name" value="Lyase 2-enoyl-coa Hydratase, Chain A, domain 2"/>
    <property type="match status" value="1"/>
</dbReference>
<dbReference type="EMBL" id="UINC01002763">
    <property type="protein sequence ID" value="SVA00055.1"/>
    <property type="molecule type" value="Genomic_DNA"/>
</dbReference>
<dbReference type="Gene3D" id="3.90.226.10">
    <property type="entry name" value="2-enoyl-CoA Hydratase, Chain A, domain 1"/>
    <property type="match status" value="1"/>
</dbReference>
<dbReference type="InterPro" id="IPR014748">
    <property type="entry name" value="Enoyl-CoA_hydra_C"/>
</dbReference>
<organism evidence="4">
    <name type="scientific">marine metagenome</name>
    <dbReference type="NCBI Taxonomy" id="408172"/>
    <lineage>
        <taxon>unclassified sequences</taxon>
        <taxon>metagenomes</taxon>
        <taxon>ecological metagenomes</taxon>
    </lineage>
</organism>
<feature type="compositionally biased region" description="Basic residues" evidence="3">
    <location>
        <begin position="82"/>
        <end position="91"/>
    </location>
</feature>
<proteinExistence type="inferred from homology"/>
<dbReference type="PANTHER" id="PTHR11941">
    <property type="entry name" value="ENOYL-COA HYDRATASE-RELATED"/>
    <property type="match status" value="1"/>
</dbReference>
<dbReference type="InterPro" id="IPR018376">
    <property type="entry name" value="Enoyl-CoA_hyd/isom_CS"/>
</dbReference>
<evidence type="ECO:0000256" key="1">
    <source>
        <dbReference type="ARBA" id="ARBA00005254"/>
    </source>
</evidence>
<sequence length="266" mass="28762">MKDYKNLSFSVNDHVGVLTLDRPEVMNALNRELTLEIHEILDELPALFPEIRVLVITGNGNAFCSGADLSRMGSSGSENRRSRGKSTRGRRRIQELAPGIRNLPQPVIAAVNGAAVGAGLSIALASDIRIATEGSRFSAIFVKRGLVPDTAASATITAIAGHGIAAEMSLTGKIYNAEWALSKGLVNDVVAPSDLLDKCMALAIEIAGNPPLAVRQTKQLLRVRMHDWNDIVSDEDSAGEMLYDTEDQKEAVRAFLEKRKPNYLGK</sequence>
<dbReference type="PANTHER" id="PTHR11941:SF54">
    <property type="entry name" value="ENOYL-COA HYDRATASE, MITOCHONDRIAL"/>
    <property type="match status" value="1"/>
</dbReference>
<protein>
    <recommendedName>
        <fullName evidence="5">Enoyl-CoA hydratase</fullName>
    </recommendedName>
</protein>
<accession>A0A381S7G7</accession>
<comment type="similarity">
    <text evidence="1">Belongs to the enoyl-CoA hydratase/isomerase family.</text>
</comment>
<evidence type="ECO:0008006" key="5">
    <source>
        <dbReference type="Google" id="ProtNLM"/>
    </source>
</evidence>